<dbReference type="EMBL" id="RBNI01005342">
    <property type="protein sequence ID" value="RUP46806.1"/>
    <property type="molecule type" value="Genomic_DNA"/>
</dbReference>
<gene>
    <name evidence="1" type="ORF">BC936DRAFT_146500</name>
</gene>
<dbReference type="OrthoDB" id="2325329at2759"/>
<keyword evidence="2" id="KW-1185">Reference proteome</keyword>
<name>A0A433D7G2_9FUNG</name>
<dbReference type="Proteomes" id="UP000268093">
    <property type="component" value="Unassembled WGS sequence"/>
</dbReference>
<comment type="caution">
    <text evidence="1">The sequence shown here is derived from an EMBL/GenBank/DDBJ whole genome shotgun (WGS) entry which is preliminary data.</text>
</comment>
<sequence>MLSVLIYYDPSIASHLYGIKHNSVADNLFFHAFNFTTNIQTMRNLLSQRYGDDEARDPRLSLYSPARHASASATHLFFISLFANKHSAIRLANSNFDFVPLCPVISTNMDVEFLRRYHRILRRATNPVTTAESRYRLRNTSHNHVEKPRQTFYDDPTVMARYTAIGFGSSDFHVSEARRIEGEWIGYYAYYFPEEQQFQEPILDGKSQLRLRIVDNNDAVDMDTMDDENNNDKNFPSLYLTPRAVTCFEGDGVDVLGVFTVQGKVDDAQDGKVLFIKKYGDEDEWAGRPIRFRYVPQLVFHCPIVPIASTTAIKPIAKSGATMVGGSVP</sequence>
<reference evidence="1 2" key="1">
    <citation type="journal article" date="2018" name="New Phytol.">
        <title>Phylogenomics of Endogonaceae and evolution of mycorrhizas within Mucoromycota.</title>
        <authorList>
            <person name="Chang Y."/>
            <person name="Desiro A."/>
            <person name="Na H."/>
            <person name="Sandor L."/>
            <person name="Lipzen A."/>
            <person name="Clum A."/>
            <person name="Barry K."/>
            <person name="Grigoriev I.V."/>
            <person name="Martin F.M."/>
            <person name="Stajich J.E."/>
            <person name="Smith M.E."/>
            <person name="Bonito G."/>
            <person name="Spatafora J.W."/>
        </authorList>
    </citation>
    <scope>NUCLEOTIDE SEQUENCE [LARGE SCALE GENOMIC DNA]</scope>
    <source>
        <strain evidence="1 2">GMNB39</strain>
    </source>
</reference>
<protein>
    <submittedName>
        <fullName evidence="1">Uncharacterized protein</fullName>
    </submittedName>
</protein>
<accession>A0A433D7G2</accession>
<organism evidence="1 2">
    <name type="scientific">Jimgerdemannia flammicorona</name>
    <dbReference type="NCBI Taxonomy" id="994334"/>
    <lineage>
        <taxon>Eukaryota</taxon>
        <taxon>Fungi</taxon>
        <taxon>Fungi incertae sedis</taxon>
        <taxon>Mucoromycota</taxon>
        <taxon>Mucoromycotina</taxon>
        <taxon>Endogonomycetes</taxon>
        <taxon>Endogonales</taxon>
        <taxon>Endogonaceae</taxon>
        <taxon>Jimgerdemannia</taxon>
    </lineage>
</organism>
<dbReference type="AlphaFoldDB" id="A0A433D7G2"/>
<proteinExistence type="predicted"/>
<evidence type="ECO:0000313" key="2">
    <source>
        <dbReference type="Proteomes" id="UP000268093"/>
    </source>
</evidence>
<evidence type="ECO:0000313" key="1">
    <source>
        <dbReference type="EMBL" id="RUP46806.1"/>
    </source>
</evidence>